<proteinExistence type="inferred from homology"/>
<dbReference type="PANTHER" id="PTHR11926:SF1511">
    <property type="entry name" value="GLYCOSYLTRANSFERASE"/>
    <property type="match status" value="1"/>
</dbReference>
<dbReference type="InterPro" id="IPR058980">
    <property type="entry name" value="Glyco_transf_N"/>
</dbReference>
<dbReference type="InterPro" id="IPR002213">
    <property type="entry name" value="UDP_glucos_trans"/>
</dbReference>
<dbReference type="Gene3D" id="3.40.50.2000">
    <property type="entry name" value="Glycogen Phosphorylase B"/>
    <property type="match status" value="2"/>
</dbReference>
<name>A0A368SEN3_SETIT</name>
<comment type="similarity">
    <text evidence="1">Belongs to the UDP-glycosyltransferase family.</text>
</comment>
<evidence type="ECO:0000256" key="1">
    <source>
        <dbReference type="ARBA" id="ARBA00009995"/>
    </source>
</evidence>
<keyword evidence="2" id="KW-0808">Transferase</keyword>
<dbReference type="OrthoDB" id="5835829at2759"/>
<dbReference type="CDD" id="cd03784">
    <property type="entry name" value="GT1_Gtf-like"/>
    <property type="match status" value="1"/>
</dbReference>
<reference evidence="4" key="1">
    <citation type="journal article" date="2012" name="Nat. Biotechnol.">
        <title>Reference genome sequence of the model plant Setaria.</title>
        <authorList>
            <person name="Bennetzen J.L."/>
            <person name="Schmutz J."/>
            <person name="Wang H."/>
            <person name="Percifield R."/>
            <person name="Hawkins J."/>
            <person name="Pontaroli A.C."/>
            <person name="Estep M."/>
            <person name="Feng L."/>
            <person name="Vaughn J.N."/>
            <person name="Grimwood J."/>
            <person name="Jenkins J."/>
            <person name="Barry K."/>
            <person name="Lindquist E."/>
            <person name="Hellsten U."/>
            <person name="Deshpande S."/>
            <person name="Wang X."/>
            <person name="Wu X."/>
            <person name="Mitros T."/>
            <person name="Triplett J."/>
            <person name="Yang X."/>
            <person name="Ye C.Y."/>
            <person name="Mauro-Herrera M."/>
            <person name="Wang L."/>
            <person name="Li P."/>
            <person name="Sharma M."/>
            <person name="Sharma R."/>
            <person name="Ronald P.C."/>
            <person name="Panaud O."/>
            <person name="Kellogg E.A."/>
            <person name="Brutnell T.P."/>
            <person name="Doust A.N."/>
            <person name="Tuskan G.A."/>
            <person name="Rokhsar D."/>
            <person name="Devos K.M."/>
        </authorList>
    </citation>
    <scope>NUCLEOTIDE SEQUENCE [LARGE SCALE GENOMIC DNA]</scope>
    <source>
        <strain evidence="4">Yugu1</strain>
    </source>
</reference>
<dbReference type="STRING" id="4555.A0A368SEN3"/>
<evidence type="ECO:0000256" key="2">
    <source>
        <dbReference type="ARBA" id="ARBA00022679"/>
    </source>
</evidence>
<gene>
    <name evidence="4" type="ORF">SETIT_9G086200v2</name>
</gene>
<dbReference type="PANTHER" id="PTHR11926">
    <property type="entry name" value="GLUCOSYL/GLUCURONOSYL TRANSFERASES"/>
    <property type="match status" value="1"/>
</dbReference>
<sequence>MAAAPPHPRVLMLPLSAQGHVMPLMELSHRLAEHGIEVYFVNTDFNHARIIRAMEGGEGNQTGRVPAGIHMVSFPDGMGPDADRSNIARRGPAASDARRVEELIRSEQIRWMVVNVPMTWALELAATVGVRVALFLPFSLAAFALRLHAPKMIEDGVIDENALASNDMLGDCTENVERNERIKLSPKMPVVEAAELPWSSVGKTPEARRAIFQTIVSNTFQEIESEALALIPKAVLTVGLLEAPNSTPAAGISGPTTDLLRLARRAGTRLRRLRGVREPGGLRRDAAPRARRRAGANRPAVPVCGPAEFRRRLLGRRDQAPSRRHGAGRRLGGQQRVLAHPTVACFVTHCGWNSMMEGARHGVPFLCWPRFGDQFCNRSYACDVWRSGAELRADERGVVAKEEVRDKLERLLGNEGIRTRALLLKSAARASVAGGGSSHQNLLRFVRACLFSPS</sequence>
<dbReference type="GO" id="GO:0008194">
    <property type="term" value="F:UDP-glycosyltransferase activity"/>
    <property type="evidence" value="ECO:0007669"/>
    <property type="project" value="InterPro"/>
</dbReference>
<reference evidence="4" key="2">
    <citation type="submission" date="2015-07" db="EMBL/GenBank/DDBJ databases">
        <authorList>
            <person name="Noorani M."/>
        </authorList>
    </citation>
    <scope>NUCLEOTIDE SEQUENCE</scope>
    <source>
        <strain evidence="4">Yugu1</strain>
    </source>
</reference>
<dbReference type="Pfam" id="PF26168">
    <property type="entry name" value="Glyco_transf_N"/>
    <property type="match status" value="1"/>
</dbReference>
<organism evidence="4">
    <name type="scientific">Setaria italica</name>
    <name type="common">Foxtail millet</name>
    <name type="synonym">Panicum italicum</name>
    <dbReference type="NCBI Taxonomy" id="4555"/>
    <lineage>
        <taxon>Eukaryota</taxon>
        <taxon>Viridiplantae</taxon>
        <taxon>Streptophyta</taxon>
        <taxon>Embryophyta</taxon>
        <taxon>Tracheophyta</taxon>
        <taxon>Spermatophyta</taxon>
        <taxon>Magnoliopsida</taxon>
        <taxon>Liliopsida</taxon>
        <taxon>Poales</taxon>
        <taxon>Poaceae</taxon>
        <taxon>PACMAD clade</taxon>
        <taxon>Panicoideae</taxon>
        <taxon>Panicodae</taxon>
        <taxon>Paniceae</taxon>
        <taxon>Cenchrinae</taxon>
        <taxon>Setaria</taxon>
    </lineage>
</organism>
<accession>A0A368SEN3</accession>
<feature type="domain" description="Glycosyltransferase N-terminal" evidence="3">
    <location>
        <begin position="10"/>
        <end position="52"/>
    </location>
</feature>
<evidence type="ECO:0000259" key="3">
    <source>
        <dbReference type="Pfam" id="PF26168"/>
    </source>
</evidence>
<dbReference type="Pfam" id="PF00201">
    <property type="entry name" value="UDPGT"/>
    <property type="match status" value="1"/>
</dbReference>
<evidence type="ECO:0000313" key="4">
    <source>
        <dbReference type="EMBL" id="RCV40823.1"/>
    </source>
</evidence>
<dbReference type="EMBL" id="CM003536">
    <property type="protein sequence ID" value="RCV40823.1"/>
    <property type="molecule type" value="Genomic_DNA"/>
</dbReference>
<dbReference type="AlphaFoldDB" id="A0A368SEN3"/>
<dbReference type="SUPFAM" id="SSF53756">
    <property type="entry name" value="UDP-Glycosyltransferase/glycogen phosphorylase"/>
    <property type="match status" value="2"/>
</dbReference>
<protein>
    <recommendedName>
        <fullName evidence="3">Glycosyltransferase N-terminal domain-containing protein</fullName>
    </recommendedName>
</protein>
<dbReference type="FunFam" id="3.40.50.2000:FF:000108">
    <property type="entry name" value="UDP-glycosyltransferase 83A1"/>
    <property type="match status" value="1"/>
</dbReference>